<protein>
    <submittedName>
        <fullName evidence="2">Uncharacterized protein</fullName>
    </submittedName>
</protein>
<accession>A0A4C1YGW3</accession>
<feature type="region of interest" description="Disordered" evidence="1">
    <location>
        <begin position="63"/>
        <end position="86"/>
    </location>
</feature>
<evidence type="ECO:0000313" key="3">
    <source>
        <dbReference type="Proteomes" id="UP000299102"/>
    </source>
</evidence>
<evidence type="ECO:0000313" key="2">
    <source>
        <dbReference type="EMBL" id="GBP73677.1"/>
    </source>
</evidence>
<dbReference type="Proteomes" id="UP000299102">
    <property type="component" value="Unassembled WGS sequence"/>
</dbReference>
<keyword evidence="3" id="KW-1185">Reference proteome</keyword>
<organism evidence="2 3">
    <name type="scientific">Eumeta variegata</name>
    <name type="common">Bagworm moth</name>
    <name type="synonym">Eumeta japonica</name>
    <dbReference type="NCBI Taxonomy" id="151549"/>
    <lineage>
        <taxon>Eukaryota</taxon>
        <taxon>Metazoa</taxon>
        <taxon>Ecdysozoa</taxon>
        <taxon>Arthropoda</taxon>
        <taxon>Hexapoda</taxon>
        <taxon>Insecta</taxon>
        <taxon>Pterygota</taxon>
        <taxon>Neoptera</taxon>
        <taxon>Endopterygota</taxon>
        <taxon>Lepidoptera</taxon>
        <taxon>Glossata</taxon>
        <taxon>Ditrysia</taxon>
        <taxon>Tineoidea</taxon>
        <taxon>Psychidae</taxon>
        <taxon>Oiketicinae</taxon>
        <taxon>Eumeta</taxon>
    </lineage>
</organism>
<evidence type="ECO:0000256" key="1">
    <source>
        <dbReference type="SAM" id="MobiDB-lite"/>
    </source>
</evidence>
<sequence>MDVSDVDGIEEFPCPLCRESFDNGVKLCPELRGRALCCDLRQFAAPSELVLRRINEGAFGNYSWSRAQDRPGPSPPDRPLPSINQPGGCFQLHSNSGQLSRLHQLTL</sequence>
<dbReference type="EMBL" id="BGZK01001182">
    <property type="protein sequence ID" value="GBP73677.1"/>
    <property type="molecule type" value="Genomic_DNA"/>
</dbReference>
<name>A0A4C1YGW3_EUMVA</name>
<proteinExistence type="predicted"/>
<comment type="caution">
    <text evidence="2">The sequence shown here is derived from an EMBL/GenBank/DDBJ whole genome shotgun (WGS) entry which is preliminary data.</text>
</comment>
<reference evidence="2 3" key="1">
    <citation type="journal article" date="2019" name="Commun. Biol.">
        <title>The bagworm genome reveals a unique fibroin gene that provides high tensile strength.</title>
        <authorList>
            <person name="Kono N."/>
            <person name="Nakamura H."/>
            <person name="Ohtoshi R."/>
            <person name="Tomita M."/>
            <person name="Numata K."/>
            <person name="Arakawa K."/>
        </authorList>
    </citation>
    <scope>NUCLEOTIDE SEQUENCE [LARGE SCALE GENOMIC DNA]</scope>
</reference>
<dbReference type="AlphaFoldDB" id="A0A4C1YGW3"/>
<gene>
    <name evidence="2" type="ORF">EVAR_103959_1</name>
</gene>